<dbReference type="Proteomes" id="UP000054837">
    <property type="component" value="Unassembled WGS sequence"/>
</dbReference>
<proteinExistence type="predicted"/>
<dbReference type="InterPro" id="IPR037401">
    <property type="entry name" value="SnoaL-like"/>
</dbReference>
<name>A0A0W8IEI6_9MICO</name>
<organism evidence="2 3">
    <name type="scientific">Serinicoccus chungangensis</name>
    <dbReference type="NCBI Taxonomy" id="767452"/>
    <lineage>
        <taxon>Bacteria</taxon>
        <taxon>Bacillati</taxon>
        <taxon>Actinomycetota</taxon>
        <taxon>Actinomycetes</taxon>
        <taxon>Micrococcales</taxon>
        <taxon>Ornithinimicrobiaceae</taxon>
        <taxon>Serinicoccus</taxon>
    </lineage>
</organism>
<sequence>MTPTLDPEQTRYLPGLVRAYLTARDTGRYADAAALFAPDAVVEDDGRTHTGIDAVSEWVIESATAVEHTTTLLGHTVVDDRTVDVLVRIDGAFPGGTATLRQRFLTDYGVIRRLTIEPAPAPDPTSD</sequence>
<evidence type="ECO:0000313" key="3">
    <source>
        <dbReference type="Proteomes" id="UP000054837"/>
    </source>
</evidence>
<dbReference type="RefSeq" id="WP_058890027.1">
    <property type="nucleotide sequence ID" value="NZ_LQBL01000003.1"/>
</dbReference>
<reference evidence="2 3" key="1">
    <citation type="submission" date="2015-12" db="EMBL/GenBank/DDBJ databases">
        <title>Serinicoccus chungangenesis strain CD08_5 genome sequencing and assembly.</title>
        <authorList>
            <person name="Chander A.M."/>
            <person name="Kaur G."/>
            <person name="Nair G.R."/>
            <person name="Dhawan D.K."/>
            <person name="Kochhar R.K."/>
            <person name="Mayilraj S."/>
            <person name="Bhadada S.K."/>
        </authorList>
    </citation>
    <scope>NUCLEOTIDE SEQUENCE [LARGE SCALE GENOMIC DNA]</scope>
    <source>
        <strain evidence="2 3">CD08_5</strain>
    </source>
</reference>
<accession>A0A0W8IEI6</accession>
<gene>
    <name evidence="2" type="ORF">AVL62_10540</name>
</gene>
<feature type="domain" description="SnoaL-like" evidence="1">
    <location>
        <begin position="17"/>
        <end position="100"/>
    </location>
</feature>
<dbReference type="SUPFAM" id="SSF54427">
    <property type="entry name" value="NTF2-like"/>
    <property type="match status" value="1"/>
</dbReference>
<evidence type="ECO:0000259" key="1">
    <source>
        <dbReference type="Pfam" id="PF12680"/>
    </source>
</evidence>
<dbReference type="AlphaFoldDB" id="A0A0W8IEI6"/>
<evidence type="ECO:0000313" key="2">
    <source>
        <dbReference type="EMBL" id="KUG58350.1"/>
    </source>
</evidence>
<dbReference type="EMBL" id="LQBL01000003">
    <property type="protein sequence ID" value="KUG58350.1"/>
    <property type="molecule type" value="Genomic_DNA"/>
</dbReference>
<comment type="caution">
    <text evidence="2">The sequence shown here is derived from an EMBL/GenBank/DDBJ whole genome shotgun (WGS) entry which is preliminary data.</text>
</comment>
<dbReference type="InterPro" id="IPR032710">
    <property type="entry name" value="NTF2-like_dom_sf"/>
</dbReference>
<protein>
    <recommendedName>
        <fullName evidence="1">SnoaL-like domain-containing protein</fullName>
    </recommendedName>
</protein>
<dbReference type="STRING" id="767452.AVL62_10540"/>
<dbReference type="Pfam" id="PF12680">
    <property type="entry name" value="SnoaL_2"/>
    <property type="match status" value="1"/>
</dbReference>
<keyword evidence="3" id="KW-1185">Reference proteome</keyword>
<dbReference type="Gene3D" id="3.10.450.50">
    <property type="match status" value="1"/>
</dbReference>
<dbReference type="OrthoDB" id="8684708at2"/>